<dbReference type="Proteomes" id="UP000189229">
    <property type="component" value="Unassembled WGS sequence"/>
</dbReference>
<accession>A0A1V3XJN2</accession>
<gene>
    <name evidence="2" type="ORF">BZL29_2070</name>
    <name evidence="1" type="ORF">BZL30_2050</name>
</gene>
<evidence type="ECO:0000313" key="4">
    <source>
        <dbReference type="Proteomes" id="UP000189229"/>
    </source>
</evidence>
<evidence type="ECO:0000313" key="3">
    <source>
        <dbReference type="Proteomes" id="UP000188532"/>
    </source>
</evidence>
<evidence type="ECO:0000313" key="1">
    <source>
        <dbReference type="EMBL" id="OOK79424.1"/>
    </source>
</evidence>
<dbReference type="AlphaFoldDB" id="A0A1V3XJN2"/>
<protein>
    <submittedName>
        <fullName evidence="1">Uncharacterized protein</fullName>
    </submittedName>
</protein>
<dbReference type="EMBL" id="MVBM01000002">
    <property type="protein sequence ID" value="OOK79424.1"/>
    <property type="molecule type" value="Genomic_DNA"/>
</dbReference>
<organism evidence="1 4">
    <name type="scientific">Mycobacterium kansasii</name>
    <dbReference type="NCBI Taxonomy" id="1768"/>
    <lineage>
        <taxon>Bacteria</taxon>
        <taxon>Bacillati</taxon>
        <taxon>Actinomycetota</taxon>
        <taxon>Actinomycetes</taxon>
        <taxon>Mycobacteriales</taxon>
        <taxon>Mycobacteriaceae</taxon>
        <taxon>Mycobacterium</taxon>
    </lineage>
</organism>
<sequence length="51" mass="5547">MPAAVLNAPAPGFPYCHAGRRDDHIVPRMLRQGYPRQSAASWPARVSSESA</sequence>
<comment type="caution">
    <text evidence="1">The sequence shown here is derived from an EMBL/GenBank/DDBJ whole genome shotgun (WGS) entry which is preliminary data.</text>
</comment>
<proteinExistence type="predicted"/>
<dbReference type="Proteomes" id="UP000188532">
    <property type="component" value="Unassembled WGS sequence"/>
</dbReference>
<evidence type="ECO:0000313" key="2">
    <source>
        <dbReference type="EMBL" id="OOK80237.1"/>
    </source>
</evidence>
<name>A0A1V3XJN2_MYCKA</name>
<dbReference type="EMBL" id="MVBN01000002">
    <property type="protein sequence ID" value="OOK80237.1"/>
    <property type="molecule type" value="Genomic_DNA"/>
</dbReference>
<reference evidence="3 4" key="1">
    <citation type="submission" date="2017-02" db="EMBL/GenBank/DDBJ databases">
        <title>Complete genome sequences of Mycobacterium kansasii strains isolated from rhesus macaques.</title>
        <authorList>
            <person name="Panda A."/>
            <person name="Nagaraj S."/>
            <person name="Zhao X."/>
            <person name="Tettelin H."/>
            <person name="Detolla L.J."/>
        </authorList>
    </citation>
    <scope>NUCLEOTIDE SEQUENCE [LARGE SCALE GENOMIC DNA]</scope>
    <source>
        <strain evidence="2 3">11-3469</strain>
        <strain evidence="1 4">11-3813</strain>
    </source>
</reference>